<gene>
    <name evidence="1" type="ORF">VRLFYP33_00810</name>
</gene>
<sequence>MKINCENMKRLRRQCEKLRTWRYILRRMRSRATSGQWLLQTIIPHEIGEDFMDKMAERLKSKGFEVAVSPNYKGKYYILSVSWEG</sequence>
<dbReference type="AlphaFoldDB" id="A0A6N3AQ03"/>
<protein>
    <submittedName>
        <fullName evidence="1">Uncharacterized protein</fullName>
    </submittedName>
</protein>
<accession>A0A6N3AQ03</accession>
<dbReference type="EMBL" id="CACRUX010000033">
    <property type="protein sequence ID" value="VYT92923.1"/>
    <property type="molecule type" value="Genomic_DNA"/>
</dbReference>
<name>A0A6N3AQ03_9FIRM</name>
<evidence type="ECO:0000313" key="1">
    <source>
        <dbReference type="EMBL" id="VYT92923.1"/>
    </source>
</evidence>
<dbReference type="RefSeq" id="WP_156704450.1">
    <property type="nucleotide sequence ID" value="NZ_CACRUX010000033.1"/>
</dbReference>
<proteinExistence type="predicted"/>
<organism evidence="1">
    <name type="scientific">Veillonella ratti</name>
    <dbReference type="NCBI Taxonomy" id="103892"/>
    <lineage>
        <taxon>Bacteria</taxon>
        <taxon>Bacillati</taxon>
        <taxon>Bacillota</taxon>
        <taxon>Negativicutes</taxon>
        <taxon>Veillonellales</taxon>
        <taxon>Veillonellaceae</taxon>
        <taxon>Veillonella</taxon>
    </lineage>
</organism>
<reference evidence="1" key="1">
    <citation type="submission" date="2019-11" db="EMBL/GenBank/DDBJ databases">
        <authorList>
            <person name="Feng L."/>
        </authorList>
    </citation>
    <scope>NUCLEOTIDE SEQUENCE</scope>
    <source>
        <strain evidence="1">VrattiLFYP33</strain>
    </source>
</reference>